<keyword evidence="9" id="KW-1185">Reference proteome</keyword>
<dbReference type="GO" id="GO:0005815">
    <property type="term" value="C:microtubule organizing center"/>
    <property type="evidence" value="ECO:0007669"/>
    <property type="project" value="TreeGrafter"/>
</dbReference>
<feature type="region of interest" description="Disordered" evidence="6">
    <location>
        <begin position="329"/>
        <end position="353"/>
    </location>
</feature>
<feature type="region of interest" description="Disordered" evidence="6">
    <location>
        <begin position="817"/>
        <end position="840"/>
    </location>
</feature>
<organism evidence="8 9">
    <name type="scientific">Allomyces macrogynus (strain ATCC 38327)</name>
    <name type="common">Allomyces javanicus var. macrogynus</name>
    <dbReference type="NCBI Taxonomy" id="578462"/>
    <lineage>
        <taxon>Eukaryota</taxon>
        <taxon>Fungi</taxon>
        <taxon>Fungi incertae sedis</taxon>
        <taxon>Blastocladiomycota</taxon>
        <taxon>Blastocladiomycetes</taxon>
        <taxon>Blastocladiales</taxon>
        <taxon>Blastocladiaceae</taxon>
        <taxon>Allomyces</taxon>
    </lineage>
</organism>
<dbReference type="GO" id="GO:0090307">
    <property type="term" value="P:mitotic spindle assembly"/>
    <property type="evidence" value="ECO:0007669"/>
    <property type="project" value="TreeGrafter"/>
</dbReference>
<dbReference type="AlphaFoldDB" id="A0A0L0S7H9"/>
<name>A0A0L0S7H9_ALLM3</name>
<protein>
    <recommendedName>
        <fullName evidence="7">CLASP N-terminal domain-containing protein</fullName>
    </recommendedName>
</protein>
<dbReference type="Proteomes" id="UP000054350">
    <property type="component" value="Unassembled WGS sequence"/>
</dbReference>
<evidence type="ECO:0000256" key="4">
    <source>
        <dbReference type="ARBA" id="ARBA00022701"/>
    </source>
</evidence>
<evidence type="ECO:0000256" key="6">
    <source>
        <dbReference type="SAM" id="MobiDB-lite"/>
    </source>
</evidence>
<dbReference type="Pfam" id="PF12348">
    <property type="entry name" value="CLASP_N"/>
    <property type="match status" value="1"/>
</dbReference>
<evidence type="ECO:0000256" key="1">
    <source>
        <dbReference type="ARBA" id="ARBA00004186"/>
    </source>
</evidence>
<feature type="compositionally biased region" description="Low complexity" evidence="6">
    <location>
        <begin position="273"/>
        <end position="283"/>
    </location>
</feature>
<evidence type="ECO:0000256" key="3">
    <source>
        <dbReference type="ARBA" id="ARBA00022618"/>
    </source>
</evidence>
<dbReference type="VEuPathDB" id="FungiDB:AMAG_04100"/>
<dbReference type="PANTHER" id="PTHR21567">
    <property type="entry name" value="CLASP"/>
    <property type="match status" value="1"/>
</dbReference>
<evidence type="ECO:0000256" key="2">
    <source>
        <dbReference type="ARBA" id="ARBA00009549"/>
    </source>
</evidence>
<feature type="compositionally biased region" description="Low complexity" evidence="6">
    <location>
        <begin position="667"/>
        <end position="685"/>
    </location>
</feature>
<dbReference type="GO" id="GO:0051301">
    <property type="term" value="P:cell division"/>
    <property type="evidence" value="ECO:0007669"/>
    <property type="project" value="UniProtKB-KW"/>
</dbReference>
<feature type="region of interest" description="Disordered" evidence="6">
    <location>
        <begin position="229"/>
        <end position="300"/>
    </location>
</feature>
<dbReference type="InterPro" id="IPR016024">
    <property type="entry name" value="ARM-type_fold"/>
</dbReference>
<dbReference type="GO" id="GO:0005881">
    <property type="term" value="C:cytoplasmic microtubule"/>
    <property type="evidence" value="ECO:0007669"/>
    <property type="project" value="TreeGrafter"/>
</dbReference>
<feature type="compositionally biased region" description="Polar residues" evidence="6">
    <location>
        <begin position="261"/>
        <end position="272"/>
    </location>
</feature>
<evidence type="ECO:0000313" key="8">
    <source>
        <dbReference type="EMBL" id="KNE58533.1"/>
    </source>
</evidence>
<dbReference type="Gene3D" id="1.25.10.10">
    <property type="entry name" value="Leucine-rich Repeat Variant"/>
    <property type="match status" value="1"/>
</dbReference>
<dbReference type="InterPro" id="IPR024395">
    <property type="entry name" value="CLASP_N_dom"/>
</dbReference>
<feature type="region of interest" description="Disordered" evidence="6">
    <location>
        <begin position="617"/>
        <end position="734"/>
    </location>
</feature>
<proteinExistence type="inferred from homology"/>
<evidence type="ECO:0000259" key="7">
    <source>
        <dbReference type="Pfam" id="PF12348"/>
    </source>
</evidence>
<dbReference type="STRING" id="578462.A0A0L0S7H9"/>
<comment type="subcellular location">
    <subcellularLocation>
        <location evidence="1">Cytoplasm</location>
        <location evidence="1">Cytoskeleton</location>
        <location evidence="1">Spindle</location>
    </subcellularLocation>
</comment>
<feature type="compositionally biased region" description="Low complexity" evidence="6">
    <location>
        <begin position="629"/>
        <end position="650"/>
    </location>
</feature>
<feature type="domain" description="CLASP N-terminal" evidence="7">
    <location>
        <begin position="21"/>
        <end position="224"/>
    </location>
</feature>
<dbReference type="GO" id="GO:0008017">
    <property type="term" value="F:microtubule binding"/>
    <property type="evidence" value="ECO:0007669"/>
    <property type="project" value="TreeGrafter"/>
</dbReference>
<dbReference type="eggNOG" id="ENOG502S11N">
    <property type="taxonomic scope" value="Eukaryota"/>
</dbReference>
<reference evidence="8 9" key="1">
    <citation type="submission" date="2009-11" db="EMBL/GenBank/DDBJ databases">
        <title>Annotation of Allomyces macrogynus ATCC 38327.</title>
        <authorList>
            <consortium name="The Broad Institute Genome Sequencing Platform"/>
            <person name="Russ C."/>
            <person name="Cuomo C."/>
            <person name="Burger G."/>
            <person name="Gray M.W."/>
            <person name="Holland P.W.H."/>
            <person name="King N."/>
            <person name="Lang F.B.F."/>
            <person name="Roger A.J."/>
            <person name="Ruiz-Trillo I."/>
            <person name="Young S.K."/>
            <person name="Zeng Q."/>
            <person name="Gargeya S."/>
            <person name="Fitzgerald M."/>
            <person name="Haas B."/>
            <person name="Abouelleil A."/>
            <person name="Alvarado L."/>
            <person name="Arachchi H.M."/>
            <person name="Berlin A."/>
            <person name="Chapman S.B."/>
            <person name="Gearin G."/>
            <person name="Goldberg J."/>
            <person name="Griggs A."/>
            <person name="Gujja S."/>
            <person name="Hansen M."/>
            <person name="Heiman D."/>
            <person name="Howarth C."/>
            <person name="Larimer J."/>
            <person name="Lui A."/>
            <person name="MacDonald P.J.P."/>
            <person name="McCowen C."/>
            <person name="Montmayeur A."/>
            <person name="Murphy C."/>
            <person name="Neiman D."/>
            <person name="Pearson M."/>
            <person name="Priest M."/>
            <person name="Roberts A."/>
            <person name="Saif S."/>
            <person name="Shea T."/>
            <person name="Sisk P."/>
            <person name="Stolte C."/>
            <person name="Sykes S."/>
            <person name="Wortman J."/>
            <person name="Nusbaum C."/>
            <person name="Birren B."/>
        </authorList>
    </citation>
    <scope>NUCLEOTIDE SEQUENCE [LARGE SCALE GENOMIC DNA]</scope>
    <source>
        <strain evidence="8 9">ATCC 38327</strain>
    </source>
</reference>
<dbReference type="GO" id="GO:0005876">
    <property type="term" value="C:spindle microtubule"/>
    <property type="evidence" value="ECO:0007669"/>
    <property type="project" value="TreeGrafter"/>
</dbReference>
<evidence type="ECO:0000256" key="5">
    <source>
        <dbReference type="ARBA" id="ARBA00022776"/>
    </source>
</evidence>
<dbReference type="EMBL" id="GG745333">
    <property type="protein sequence ID" value="KNE58533.1"/>
    <property type="molecule type" value="Genomic_DNA"/>
</dbReference>
<accession>A0A0L0S7H9</accession>
<dbReference type="OrthoDB" id="46159at2759"/>
<feature type="compositionally biased region" description="Low complexity" evidence="6">
    <location>
        <begin position="337"/>
        <end position="352"/>
    </location>
</feature>
<dbReference type="PANTHER" id="PTHR21567:SF60">
    <property type="entry name" value="CLASP N-TERMINAL DOMAIN-CONTAINING PROTEIN"/>
    <property type="match status" value="1"/>
</dbReference>
<sequence>MEFETRDAQRHLDAIAADIAVKETEQTWEKMDAAIRKLKDLVPSCSSAQMAPFVRQNKARIEACLKTDRTRLSGSACELVLALAQSGSQQTASACELFVPALLALTSRTNRIFIQRSQAALQAVVAAGNPDHFVMRVCNEAKNKAKTTRLAVVEAVKVLITSHDADRIEQFCDALEGCLKATVDDSAVDVRQAARSAIEMYRVKLPNRSDRLLSSLSAKALKSLGLDHVAAPPREARPTFKRPKAATAGASRARDLPIIMATSSRPGSAQDRSSSSLGSSSSSQMRADDDHDDQADPPMTPAAAYLKTVSTLASTARSTARIATAASVPPTSFRPLGSASAATPAPTPRGTAQESVNVPNLIMEARGANVMIRARAFERLAALLPTSSDLNRLQRSLVEAHMEHGLTATHPKPMLAALQNVARMMEMRVIPQSFFPDLIVKTAGILQNPQNKVKSNVTDACCTILQCVEAVQPAATVLPMLVEVIGHKDAGSKVRPVILGMLSRMLDADTAEAMAAGTDPQALHVLSLNALMVTLSPALVDSACTEELRSVLTKLYVLDRSVLRAGRTAADRMRVQGLLSDVIQAERLAEAESARVREAAAAAAAVAAAAEEAAAAEAEAEAEARANAREPMPSTGSPSRTRTRMSSTDMVMVSRSVNPSPNEDADAPSAASTDPAAADGDQAQDIMDTEPPLSPLSTIYSPEPDSPLAERSTPAPAGKLFRSPRGRPGQHPMTPFGRVMAAVTAVATVQYVHKATPFAVPARRAVPGTAPMAFGASAIPVSFPESPSLVSTPLGIFGTQMPATDAPATTMRKRLLESVTNSPLRKKQRTSTGSPTPARTVESEAVALSAAEAAPETLTVLEAVAQQLEVADTEVATGRRVAAIQKDIELYGGVAQVVDRAIRDTGYDAQLLDASPMADLLLFVEHADLTQWAHALLDHVGRYLPDAQTAVWTTPSPSEAMDVDVDVNAAASTGAPESSTATTASAATTNPAILHNTLILAQQIFHHTNADQVSTTVADAWLARTMTLPLPAMVPDLAFPAMTLVAELQLALAVRDTPAAAVRLGTLFATHPVTVLQLLQRLIVLDVQVFHDLAWFDAIVDAIAGSNAVLRVRAVGVNFVARSARPGGVCKRSPIPKLYPISHSPLFSTTMTPWPPP</sequence>
<comment type="similarity">
    <text evidence="2">Belongs to the CLASP family.</text>
</comment>
<dbReference type="SUPFAM" id="SSF48371">
    <property type="entry name" value="ARM repeat"/>
    <property type="match status" value="1"/>
</dbReference>
<gene>
    <name evidence="8" type="ORF">AMAG_04100</name>
</gene>
<dbReference type="GO" id="GO:1990023">
    <property type="term" value="C:mitotic spindle midzone"/>
    <property type="evidence" value="ECO:0007669"/>
    <property type="project" value="TreeGrafter"/>
</dbReference>
<dbReference type="InterPro" id="IPR011989">
    <property type="entry name" value="ARM-like"/>
</dbReference>
<keyword evidence="3" id="KW-0132">Cell division</keyword>
<keyword evidence="5" id="KW-0131">Cell cycle</keyword>
<reference evidence="9" key="2">
    <citation type="submission" date="2009-11" db="EMBL/GenBank/DDBJ databases">
        <title>The Genome Sequence of Allomyces macrogynus strain ATCC 38327.</title>
        <authorList>
            <consortium name="The Broad Institute Genome Sequencing Platform"/>
            <person name="Russ C."/>
            <person name="Cuomo C."/>
            <person name="Shea T."/>
            <person name="Young S.K."/>
            <person name="Zeng Q."/>
            <person name="Koehrsen M."/>
            <person name="Haas B."/>
            <person name="Borodovsky M."/>
            <person name="Guigo R."/>
            <person name="Alvarado L."/>
            <person name="Berlin A."/>
            <person name="Borenstein D."/>
            <person name="Chen Z."/>
            <person name="Engels R."/>
            <person name="Freedman E."/>
            <person name="Gellesch M."/>
            <person name="Goldberg J."/>
            <person name="Griggs A."/>
            <person name="Gujja S."/>
            <person name="Heiman D."/>
            <person name="Hepburn T."/>
            <person name="Howarth C."/>
            <person name="Jen D."/>
            <person name="Larson L."/>
            <person name="Lewis B."/>
            <person name="Mehta T."/>
            <person name="Park D."/>
            <person name="Pearson M."/>
            <person name="Roberts A."/>
            <person name="Saif S."/>
            <person name="Shenoy N."/>
            <person name="Sisk P."/>
            <person name="Stolte C."/>
            <person name="Sykes S."/>
            <person name="Walk T."/>
            <person name="White J."/>
            <person name="Yandava C."/>
            <person name="Burger G."/>
            <person name="Gray M.W."/>
            <person name="Holland P.W.H."/>
            <person name="King N."/>
            <person name="Lang F.B.F."/>
            <person name="Roger A.J."/>
            <person name="Ruiz-Trillo I."/>
            <person name="Lander E."/>
            <person name="Nusbaum C."/>
        </authorList>
    </citation>
    <scope>NUCLEOTIDE SEQUENCE [LARGE SCALE GENOMIC DNA]</scope>
    <source>
        <strain evidence="9">ATCC 38327</strain>
    </source>
</reference>
<keyword evidence="5" id="KW-0498">Mitosis</keyword>
<evidence type="ECO:0000313" key="9">
    <source>
        <dbReference type="Proteomes" id="UP000054350"/>
    </source>
</evidence>
<keyword evidence="4" id="KW-0493">Microtubule</keyword>